<dbReference type="InterPro" id="IPR013228">
    <property type="entry name" value="PE-PPE_C"/>
</dbReference>
<dbReference type="SUPFAM" id="SSF53474">
    <property type="entry name" value="alpha/beta-Hydrolases"/>
    <property type="match status" value="1"/>
</dbReference>
<gene>
    <name evidence="4" type="ORF">MDOR_34500</name>
</gene>
<dbReference type="Gene3D" id="3.40.50.1820">
    <property type="entry name" value="alpha/beta hydrolase"/>
    <property type="match status" value="1"/>
</dbReference>
<evidence type="ECO:0000313" key="5">
    <source>
        <dbReference type="Proteomes" id="UP000467201"/>
    </source>
</evidence>
<feature type="domain" description="PE-PPE" evidence="3">
    <location>
        <begin position="72"/>
        <end position="290"/>
    </location>
</feature>
<name>A0A7I7VY30_9MYCO</name>
<dbReference type="RefSeq" id="WP_099050265.1">
    <property type="nucleotide sequence ID" value="NZ_AP022605.1"/>
</dbReference>
<evidence type="ECO:0000256" key="2">
    <source>
        <dbReference type="SAM" id="SignalP"/>
    </source>
</evidence>
<dbReference type="EMBL" id="AP022605">
    <property type="protein sequence ID" value="BBZ09281.1"/>
    <property type="molecule type" value="Genomic_DNA"/>
</dbReference>
<keyword evidence="2" id="KW-0732">Signal</keyword>
<proteinExistence type="predicted"/>
<sequence>MAKHRRRRRPPLTPILVAGATAGLSTALALGHATTATAATIPTATTVIGVGGWKDSTGERIPSKFQGALVLVPDRTYVGVLYPAQLPVDPSVAAGQAPLEEAVDAAERPVLIVGYSEGALVAERYKRALVAPDAPDADEGIAFMFIASPTVPNGGIYSRFPSLRIPGFTSTGAAAPSPYDETFVSLEYDLIADFPAYANPLSLANAALGFAYFHGDQGPDNVDLESAPQSVRVVTTDAGGTDTYVLIRAEQLPLLQPIRDLARVTGTTVVVEPFVGAVEPTLRLLVDMGYTDRDYRTVGVDEDADYQDADQPTRFSLITPPERIVETAKALPDALRDGAENFVDALPSTPTRETSPTRHQKQLAEDLRDEDPNGAGRATVKLRSGARNSTSRDENAPKTGPAARSEGQNQDQDQDQDPDGEKKRDPDPGDDSSAAAA</sequence>
<feature type="chain" id="PRO_5029450692" description="PE-PPE domain-containing protein" evidence="2">
    <location>
        <begin position="39"/>
        <end position="437"/>
    </location>
</feature>
<protein>
    <recommendedName>
        <fullName evidence="3">PE-PPE domain-containing protein</fullName>
    </recommendedName>
</protein>
<feature type="signal peptide" evidence="2">
    <location>
        <begin position="1"/>
        <end position="38"/>
    </location>
</feature>
<dbReference type="OrthoDB" id="4568361at2"/>
<dbReference type="Pfam" id="PF08237">
    <property type="entry name" value="PE-PPE"/>
    <property type="match status" value="1"/>
</dbReference>
<evidence type="ECO:0000256" key="1">
    <source>
        <dbReference type="SAM" id="MobiDB-lite"/>
    </source>
</evidence>
<dbReference type="AlphaFoldDB" id="A0A7I7VY30"/>
<evidence type="ECO:0000313" key="4">
    <source>
        <dbReference type="EMBL" id="BBZ09281.1"/>
    </source>
</evidence>
<organism evidence="4 5">
    <name type="scientific">Mycolicibacterium doricum</name>
    <dbReference type="NCBI Taxonomy" id="126673"/>
    <lineage>
        <taxon>Bacteria</taxon>
        <taxon>Bacillati</taxon>
        <taxon>Actinomycetota</taxon>
        <taxon>Actinomycetes</taxon>
        <taxon>Mycobacteriales</taxon>
        <taxon>Mycobacteriaceae</taxon>
        <taxon>Mycolicibacterium</taxon>
    </lineage>
</organism>
<feature type="region of interest" description="Disordered" evidence="1">
    <location>
        <begin position="344"/>
        <end position="437"/>
    </location>
</feature>
<dbReference type="Proteomes" id="UP000467201">
    <property type="component" value="Chromosome"/>
</dbReference>
<dbReference type="InterPro" id="IPR029058">
    <property type="entry name" value="AB_hydrolase_fold"/>
</dbReference>
<accession>A0A7I7VY30</accession>
<evidence type="ECO:0000259" key="3">
    <source>
        <dbReference type="Pfam" id="PF08237"/>
    </source>
</evidence>
<reference evidence="4 5" key="1">
    <citation type="journal article" date="2019" name="Emerg. Microbes Infect.">
        <title>Comprehensive subspecies identification of 175 nontuberculous mycobacteria species based on 7547 genomic profiles.</title>
        <authorList>
            <person name="Matsumoto Y."/>
            <person name="Kinjo T."/>
            <person name="Motooka D."/>
            <person name="Nabeya D."/>
            <person name="Jung N."/>
            <person name="Uechi K."/>
            <person name="Horii T."/>
            <person name="Iida T."/>
            <person name="Fujita J."/>
            <person name="Nakamura S."/>
        </authorList>
    </citation>
    <scope>NUCLEOTIDE SEQUENCE [LARGE SCALE GENOMIC DNA]</scope>
    <source>
        <strain evidence="4 5">JCM 12405</strain>
    </source>
</reference>
<dbReference type="KEGG" id="mdr:MDOR_34500"/>